<dbReference type="AlphaFoldDB" id="X1CCJ8"/>
<organism evidence="1">
    <name type="scientific">marine sediment metagenome</name>
    <dbReference type="NCBI Taxonomy" id="412755"/>
    <lineage>
        <taxon>unclassified sequences</taxon>
        <taxon>metagenomes</taxon>
        <taxon>ecological metagenomes</taxon>
    </lineage>
</organism>
<sequence>MILLPGFIQWDTTKLEKLNSIPIRKGPEFASDLPTILKHIDDIKLSNSTPA</sequence>
<protein>
    <submittedName>
        <fullName evidence="1">Uncharacterized protein</fullName>
    </submittedName>
</protein>
<gene>
    <name evidence="1" type="ORF">S01H4_40775</name>
</gene>
<dbReference type="EMBL" id="BART01022242">
    <property type="protein sequence ID" value="GAG93983.1"/>
    <property type="molecule type" value="Genomic_DNA"/>
</dbReference>
<proteinExistence type="predicted"/>
<comment type="caution">
    <text evidence="1">The sequence shown here is derived from an EMBL/GenBank/DDBJ whole genome shotgun (WGS) entry which is preliminary data.</text>
</comment>
<evidence type="ECO:0000313" key="1">
    <source>
        <dbReference type="EMBL" id="GAG93983.1"/>
    </source>
</evidence>
<reference evidence="1" key="1">
    <citation type="journal article" date="2014" name="Front. Microbiol.">
        <title>High frequency of phylogenetically diverse reductive dehalogenase-homologous genes in deep subseafloor sedimentary metagenomes.</title>
        <authorList>
            <person name="Kawai M."/>
            <person name="Futagami T."/>
            <person name="Toyoda A."/>
            <person name="Takaki Y."/>
            <person name="Nishi S."/>
            <person name="Hori S."/>
            <person name="Arai W."/>
            <person name="Tsubouchi T."/>
            <person name="Morono Y."/>
            <person name="Uchiyama I."/>
            <person name="Ito T."/>
            <person name="Fujiyama A."/>
            <person name="Inagaki F."/>
            <person name="Takami H."/>
        </authorList>
    </citation>
    <scope>NUCLEOTIDE SEQUENCE</scope>
    <source>
        <strain evidence="1">Expedition CK06-06</strain>
    </source>
</reference>
<name>X1CCJ8_9ZZZZ</name>
<feature type="non-terminal residue" evidence="1">
    <location>
        <position position="51"/>
    </location>
</feature>
<accession>X1CCJ8</accession>